<evidence type="ECO:0000313" key="1">
    <source>
        <dbReference type="Proteomes" id="UP000887576"/>
    </source>
</evidence>
<evidence type="ECO:0000313" key="2">
    <source>
        <dbReference type="WBParaSite" id="JU765_v2.g2069.t1"/>
    </source>
</evidence>
<proteinExistence type="predicted"/>
<protein>
    <submittedName>
        <fullName evidence="2">RNA-dependent RNA polymerase</fullName>
    </submittedName>
</protein>
<organism evidence="1 2">
    <name type="scientific">Panagrolaimus sp. JU765</name>
    <dbReference type="NCBI Taxonomy" id="591449"/>
    <lineage>
        <taxon>Eukaryota</taxon>
        <taxon>Metazoa</taxon>
        <taxon>Ecdysozoa</taxon>
        <taxon>Nematoda</taxon>
        <taxon>Chromadorea</taxon>
        <taxon>Rhabditida</taxon>
        <taxon>Tylenchina</taxon>
        <taxon>Panagrolaimomorpha</taxon>
        <taxon>Panagrolaimoidea</taxon>
        <taxon>Panagrolaimidae</taxon>
        <taxon>Panagrolaimus</taxon>
    </lineage>
</organism>
<name>A0AC34QZN5_9BILA</name>
<dbReference type="Proteomes" id="UP000887576">
    <property type="component" value="Unplaced"/>
</dbReference>
<accession>A0AC34QZN5</accession>
<reference evidence="2" key="1">
    <citation type="submission" date="2022-11" db="UniProtKB">
        <authorList>
            <consortium name="WormBaseParasite"/>
        </authorList>
    </citation>
    <scope>IDENTIFICATION</scope>
</reference>
<dbReference type="WBParaSite" id="JU765_v2.g2069.t1">
    <property type="protein sequence ID" value="JU765_v2.g2069.t1"/>
    <property type="gene ID" value="JU765_v2.g2069"/>
</dbReference>
<sequence length="1309" mass="151073">MGTNFDFTSNIIYPVKEIDFGITAENEYLSTAVFQAETFQSKMYTQHESKFNIDFDFAKKYCWLSCTFWDEQDEKKKKKRAIIFQFNFDNIIFVNLWEENVMISYTNPPKELCAKAADDGKFTRKKDLSITLPWHKLMLENIHLPIRNGSALIFKSSGQLTTLEKMLKLTNVNVTRNNYLRSEFPKLDDGQKQKLYCLEMVESLGYPGKYLLHQYDCYGRNKSAEYLLTNIWYHVMNDRTLQSYDVGDVVVVNYNLQRLAESTCSNGIEIAGEIYHEFGSSNSKFCKRGSYFYRGSKEEILSILKTLGQFERALPAKIAARIGLNFTSVLEGLFVHDLKVEDDIMSADGKYNFTDGCGQMSRDFAVRLMEHLKWKRLPIAIQFRYPGCKGVLVLDDKLKDYSVVLRKSQQKVLVPLNDKSFADVIKMSAPVGCKLNKNVIEILCQNASKHGSLVRKRVENKIRDYFNASVQSAIDAVVDPVKFVETLKWLPKYMDYSQMKSYDAESLQSEAFLRQMVQADVLTKLRFITEKQQITIPNEFGRIAVGAADFHGYLKQGQVFFRYSKEPSVKCEEKLVHVGPIAVTRSPSFSLGDIQFVEAVDVPELHHIVDVLIFPTCGDRPIQDKISGGDLDGDEYFIFWDPDLMLPYSQPGAEFIHPKPEECDKINLEQIQDHFPEFLGAADFRGYLKQGQVFFRYSKEPSVKCEEKLVHVGPIAVTRSPSFSLGDIQFVEAVDIPELHHIVDVLIFPTCGDRPIQDKISGGDLDGDEYFVFWDPDLMLPFSQPGAEFIHPKPEEYAKINLEQIQDHFPKFRAEYMQKDNVGAASNNLTIFAEILGYDDEDVRNLALKVDIALIYFKSGIAAEPLEGFEQSCFDPNHMLKDRKPMYQLKNIIGTFHQSNMSNMKIIEEIRESDELKPKIDELIDFPGWEKWTTKAELKFEVFKSQVDMLLIQNNLRSTGELFSNRIFKYLARGQDVEQISAINPAGFAQKMIYDLMKESRIEILTEFVPNWKELRRKKKGEFFDFYLSEISNDLKEYAVACYRIAYENGKYLAFPWIFWDVLDTIRSTNQAKNVNKDDSVMEIYENNPEIPLLLMNLINDFQKCHNLEAKGSLLFHVKTFLDVKNITINDNSMVVQTFIKFCQYYGMEIYDICVEKQALKQLAKACRRMVFKFAFELKPSTIFTFSNMNFSSPVLKTSRFSLELDLPQDYSFILEQNLLLGTNCERLCVKELYDKRRSRLYQIFALGTSDALTKLRDLVTIEIDKDIISDMESSHGIKVDLATTKIKETLQLQVMDEIDIFAGIYAYF</sequence>